<name>A0ABN1B3Z5_9BACI</name>
<keyword evidence="3" id="KW-1185">Reference proteome</keyword>
<accession>A0ABN1B3Z5</accession>
<dbReference type="InterPro" id="IPR008928">
    <property type="entry name" value="6-hairpin_glycosidase_sf"/>
</dbReference>
<protein>
    <recommendedName>
        <fullName evidence="1">D-glucuronyl C5-epimerase C-terminal domain-containing protein</fullName>
    </recommendedName>
</protein>
<comment type="caution">
    <text evidence="2">The sequence shown here is derived from an EMBL/GenBank/DDBJ whole genome shotgun (WGS) entry which is preliminary data.</text>
</comment>
<reference evidence="2 3" key="1">
    <citation type="journal article" date="2019" name="Int. J. Syst. Evol. Microbiol.">
        <title>The Global Catalogue of Microorganisms (GCM) 10K type strain sequencing project: providing services to taxonomists for standard genome sequencing and annotation.</title>
        <authorList>
            <consortium name="The Broad Institute Genomics Platform"/>
            <consortium name="The Broad Institute Genome Sequencing Center for Infectious Disease"/>
            <person name="Wu L."/>
            <person name="Ma J."/>
        </authorList>
    </citation>
    <scope>NUCLEOTIDE SEQUENCE [LARGE SCALE GENOMIC DNA]</scope>
    <source>
        <strain evidence="2 3">JCM 12389</strain>
    </source>
</reference>
<sequence length="345" mass="39832">MESDQMKNITVVLHDRFTGVGKKVGNELYVPVSLIEQGYDAEKVWNADSNQLNIHVTKARATKIKDYQSQGNYLHFDKNRVENWNVEFDDSDIPKTVYSFGKYYNPATIAQYGLEHYSLYLNNKDEQSKRKFLIVADWFLKNQDRQGGWPYPFDFAYFPGRNLNVKAPWYSSIGLGMAMSVLSRAAFLTKDRTFSNAALRAKFLFKTPVPRGVVAKFEGKYLFYEECPTNPPSYILNGFMYSLIGLYDLYKATGNQECKRLYDQGIVTLKRMLPLYDLGNRTAYDLTHYTTDAGYPNVAKWGYHVTHIHLLAALQSIEKNPKMGKILLRWENYLKGITAEKSQQK</sequence>
<proteinExistence type="predicted"/>
<dbReference type="Proteomes" id="UP001500880">
    <property type="component" value="Unassembled WGS sequence"/>
</dbReference>
<evidence type="ECO:0000259" key="1">
    <source>
        <dbReference type="Pfam" id="PF06662"/>
    </source>
</evidence>
<feature type="domain" description="D-glucuronyl C5-epimerase C-terminal" evidence="1">
    <location>
        <begin position="143"/>
        <end position="331"/>
    </location>
</feature>
<organism evidence="2 3">
    <name type="scientific">Salinibacillus aidingensis</name>
    <dbReference type="NCBI Taxonomy" id="237684"/>
    <lineage>
        <taxon>Bacteria</taxon>
        <taxon>Bacillati</taxon>
        <taxon>Bacillota</taxon>
        <taxon>Bacilli</taxon>
        <taxon>Bacillales</taxon>
        <taxon>Bacillaceae</taxon>
        <taxon>Salinibacillus</taxon>
    </lineage>
</organism>
<evidence type="ECO:0000313" key="2">
    <source>
        <dbReference type="EMBL" id="GAA0489782.1"/>
    </source>
</evidence>
<evidence type="ECO:0000313" key="3">
    <source>
        <dbReference type="Proteomes" id="UP001500880"/>
    </source>
</evidence>
<dbReference type="PANTHER" id="PTHR13174:SF3">
    <property type="entry name" value="D-GLUCURONYL C5-EPIMERASE"/>
    <property type="match status" value="1"/>
</dbReference>
<dbReference type="PANTHER" id="PTHR13174">
    <property type="entry name" value="D-GLUCURONYL C5-EPIMERASE"/>
    <property type="match status" value="1"/>
</dbReference>
<dbReference type="SUPFAM" id="SSF48208">
    <property type="entry name" value="Six-hairpin glycosidases"/>
    <property type="match status" value="1"/>
</dbReference>
<dbReference type="InterPro" id="IPR010598">
    <property type="entry name" value="C5-epim_C"/>
</dbReference>
<dbReference type="InterPro" id="IPR039721">
    <property type="entry name" value="C5-epimerase"/>
</dbReference>
<gene>
    <name evidence="2" type="ORF">GCM10008986_14600</name>
</gene>
<dbReference type="EMBL" id="BAAADO010000003">
    <property type="protein sequence ID" value="GAA0489782.1"/>
    <property type="molecule type" value="Genomic_DNA"/>
</dbReference>
<dbReference type="Pfam" id="PF06662">
    <property type="entry name" value="C5-epim_C"/>
    <property type="match status" value="1"/>
</dbReference>